<name>A0A641RZE3_BACOV</name>
<sequence length="323" mass="37297">MERNIPRAAIHVGTDKKSFSSQVGNEAERRGWDEKRYQLKNADIDKNNHYNYSRKRLNFEIVKGEKIVPLGSQSVPLHERLQHRLDELGFKPYMDAKRPDQVSRNSPNCTVGIIFSGDHDVLNRLAFGEQKLNTSDPNADHSKVVLQKGIYDWALDTYRFACEKWGEENVIGFDVHCDETSIHAHVQTVPVEQVRKRGRIGSKYIHKDNPEKVLSTKEWRALPKEERDNYTKSEAAKGVVERVSYAKVWGERAKDKSQYLSQLHTDFYNKVGHKYGLARGFSYDELSEEEKRGRKHKNKVVLEAERQAKVALDKVEKYAVLAT</sequence>
<proteinExistence type="predicted"/>
<dbReference type="CDD" id="cd17242">
    <property type="entry name" value="MobM_relaxase"/>
    <property type="match status" value="1"/>
</dbReference>
<dbReference type="AlphaFoldDB" id="A0A641RZE3"/>
<comment type="caution">
    <text evidence="1">The sequence shown here is derived from an EMBL/GenBank/DDBJ whole genome shotgun (WGS) entry which is preliminary data.</text>
</comment>
<reference evidence="1" key="1">
    <citation type="journal article" date="2019" name="Nat. Med.">
        <title>A library of human gut bacterial isolates paired with longitudinal multiomics data enables mechanistic microbiome research.</title>
        <authorList>
            <person name="Poyet M."/>
            <person name="Groussin M."/>
            <person name="Gibbons S.M."/>
            <person name="Avila-Pacheco J."/>
            <person name="Jiang X."/>
            <person name="Kearney S.M."/>
            <person name="Perrotta A.R."/>
            <person name="Berdy B."/>
            <person name="Zhao S."/>
            <person name="Lieberman T.D."/>
            <person name="Swanson P.K."/>
            <person name="Smith M."/>
            <person name="Roesemann S."/>
            <person name="Alexander J.E."/>
            <person name="Rich S.A."/>
            <person name="Livny J."/>
            <person name="Vlamakis H."/>
            <person name="Clish C."/>
            <person name="Bullock K."/>
            <person name="Deik A."/>
            <person name="Scott J."/>
            <person name="Pierce K.A."/>
            <person name="Xavier R.J."/>
            <person name="Alm E.J."/>
        </authorList>
    </citation>
    <scope>NUCLEOTIDE SEQUENCE</scope>
    <source>
        <strain evidence="1">BIOML-A147</strain>
    </source>
</reference>
<dbReference type="NCBIfam" id="NF041497">
    <property type="entry name" value="MobV"/>
    <property type="match status" value="1"/>
</dbReference>
<accession>A0A641RZE3</accession>
<organism evidence="1">
    <name type="scientific">Bacteroides ovatus</name>
    <dbReference type="NCBI Taxonomy" id="28116"/>
    <lineage>
        <taxon>Bacteria</taxon>
        <taxon>Pseudomonadati</taxon>
        <taxon>Bacteroidota</taxon>
        <taxon>Bacteroidia</taxon>
        <taxon>Bacteroidales</taxon>
        <taxon>Bacteroidaceae</taxon>
        <taxon>Bacteroides</taxon>
    </lineage>
</organism>
<feature type="non-terminal residue" evidence="1">
    <location>
        <position position="323"/>
    </location>
</feature>
<evidence type="ECO:0008006" key="2">
    <source>
        <dbReference type="Google" id="ProtNLM"/>
    </source>
</evidence>
<gene>
    <name evidence="1" type="ORF">F3D60_23170</name>
</gene>
<evidence type="ECO:0000313" key="1">
    <source>
        <dbReference type="EMBL" id="KAA4024265.1"/>
    </source>
</evidence>
<dbReference type="EMBL" id="VWKO01000231">
    <property type="protein sequence ID" value="KAA4024265.1"/>
    <property type="molecule type" value="Genomic_DNA"/>
</dbReference>
<dbReference type="Gene3D" id="3.30.930.30">
    <property type="match status" value="1"/>
</dbReference>
<protein>
    <recommendedName>
        <fullName evidence="2">Recombinase</fullName>
    </recommendedName>
</protein>